<evidence type="ECO:0000313" key="6">
    <source>
        <dbReference type="Proteomes" id="UP000249915"/>
    </source>
</evidence>
<reference evidence="5 6" key="1">
    <citation type="submission" date="2016-07" db="EMBL/GenBank/DDBJ databases">
        <title>Draft genome sequence of Prauserella muralis DSM 45305, isolated from a mould-covered wall in an indoor environment.</title>
        <authorList>
            <person name="Ruckert C."/>
            <person name="Albersmeier A."/>
            <person name="Jiang C.-L."/>
            <person name="Jiang Y."/>
            <person name="Kalinowski J."/>
            <person name="Schneider O."/>
            <person name="Winkler A."/>
            <person name="Zotchev S.B."/>
        </authorList>
    </citation>
    <scope>NUCLEOTIDE SEQUENCE [LARGE SCALE GENOMIC DNA]</scope>
    <source>
        <strain evidence="5 6">DSM 45305</strain>
    </source>
</reference>
<organism evidence="5 6">
    <name type="scientific">Prauserella muralis</name>
    <dbReference type="NCBI Taxonomy" id="588067"/>
    <lineage>
        <taxon>Bacteria</taxon>
        <taxon>Bacillati</taxon>
        <taxon>Actinomycetota</taxon>
        <taxon>Actinomycetes</taxon>
        <taxon>Pseudonocardiales</taxon>
        <taxon>Pseudonocardiaceae</taxon>
        <taxon>Prauserella</taxon>
    </lineage>
</organism>
<dbReference type="InterPro" id="IPR003593">
    <property type="entry name" value="AAA+_ATPase"/>
</dbReference>
<dbReference type="InterPro" id="IPR017871">
    <property type="entry name" value="ABC_transporter-like_CS"/>
</dbReference>
<evidence type="ECO:0000256" key="4">
    <source>
        <dbReference type="ARBA" id="ARBA00022967"/>
    </source>
</evidence>
<sequence length="238" mass="25368">MTHNTPEPGAILRAVSAGYARHTVLHEVTAEIPGGAVTAVVGANGSGKSTVLGVLAGIVRPAEGAVRLPRDTRPALVVQQNAVPALLPITVRETVTMGRWAIRGPWRRLRGHDRQVIESCLARLGISDLADHRLSELSGGQRQRALLAQALAQQTSLLLLDEPTASLDAPTRESISRAIDHARKAGTTVVHATHDLDEALSADHCLLLRHGRILSQGPPRNVLTAETLRRAWGAPVLP</sequence>
<protein>
    <submittedName>
        <fullName evidence="5">ABC transporter</fullName>
    </submittedName>
</protein>
<dbReference type="InterPro" id="IPR047748">
    <property type="entry name" value="AztA-like"/>
</dbReference>
<evidence type="ECO:0000256" key="2">
    <source>
        <dbReference type="ARBA" id="ARBA00022741"/>
    </source>
</evidence>
<dbReference type="PROSITE" id="PS00211">
    <property type="entry name" value="ABC_TRANSPORTER_1"/>
    <property type="match status" value="1"/>
</dbReference>
<evidence type="ECO:0000256" key="1">
    <source>
        <dbReference type="ARBA" id="ARBA00022448"/>
    </source>
</evidence>
<dbReference type="PROSITE" id="PS50893">
    <property type="entry name" value="ABC_TRANSPORTER_2"/>
    <property type="match status" value="1"/>
</dbReference>
<keyword evidence="4" id="KW-1278">Translocase</keyword>
<keyword evidence="3" id="KW-0067">ATP-binding</keyword>
<evidence type="ECO:0000313" key="5">
    <source>
        <dbReference type="EMBL" id="PXY22744.1"/>
    </source>
</evidence>
<dbReference type="InterPro" id="IPR003439">
    <property type="entry name" value="ABC_transporter-like_ATP-bd"/>
</dbReference>
<dbReference type="Gene3D" id="3.40.50.300">
    <property type="entry name" value="P-loop containing nucleotide triphosphate hydrolases"/>
    <property type="match status" value="1"/>
</dbReference>
<keyword evidence="6" id="KW-1185">Reference proteome</keyword>
<dbReference type="GO" id="GO:0016887">
    <property type="term" value="F:ATP hydrolysis activity"/>
    <property type="evidence" value="ECO:0007669"/>
    <property type="project" value="InterPro"/>
</dbReference>
<keyword evidence="1" id="KW-0813">Transport</keyword>
<dbReference type="SUPFAM" id="SSF52540">
    <property type="entry name" value="P-loop containing nucleoside triphosphate hydrolases"/>
    <property type="match status" value="1"/>
</dbReference>
<dbReference type="NCBIfam" id="NF040873">
    <property type="entry name" value="AztA"/>
    <property type="match status" value="1"/>
</dbReference>
<dbReference type="Pfam" id="PF00005">
    <property type="entry name" value="ABC_tran"/>
    <property type="match status" value="1"/>
</dbReference>
<dbReference type="AlphaFoldDB" id="A0A2V4ARU2"/>
<evidence type="ECO:0000256" key="3">
    <source>
        <dbReference type="ARBA" id="ARBA00022840"/>
    </source>
</evidence>
<dbReference type="PANTHER" id="PTHR42794:SF1">
    <property type="entry name" value="HEMIN IMPORT ATP-BINDING PROTEIN HMUV"/>
    <property type="match status" value="1"/>
</dbReference>
<proteinExistence type="predicted"/>
<keyword evidence="2" id="KW-0547">Nucleotide-binding</keyword>
<accession>A0A2V4ARU2</accession>
<dbReference type="Proteomes" id="UP000249915">
    <property type="component" value="Unassembled WGS sequence"/>
</dbReference>
<gene>
    <name evidence="5" type="ORF">BAY60_23365</name>
</gene>
<dbReference type="InterPro" id="IPR027417">
    <property type="entry name" value="P-loop_NTPase"/>
</dbReference>
<comment type="caution">
    <text evidence="5">The sequence shown here is derived from an EMBL/GenBank/DDBJ whole genome shotgun (WGS) entry which is preliminary data.</text>
</comment>
<name>A0A2V4ARU2_9PSEU</name>
<dbReference type="PANTHER" id="PTHR42794">
    <property type="entry name" value="HEMIN IMPORT ATP-BINDING PROTEIN HMUV"/>
    <property type="match status" value="1"/>
</dbReference>
<dbReference type="OrthoDB" id="5296765at2"/>
<dbReference type="RefSeq" id="WP_112283348.1">
    <property type="nucleotide sequence ID" value="NZ_MASW01000005.1"/>
</dbReference>
<dbReference type="EMBL" id="MASW01000005">
    <property type="protein sequence ID" value="PXY22744.1"/>
    <property type="molecule type" value="Genomic_DNA"/>
</dbReference>
<dbReference type="SMART" id="SM00382">
    <property type="entry name" value="AAA"/>
    <property type="match status" value="1"/>
</dbReference>
<dbReference type="GO" id="GO:0005524">
    <property type="term" value="F:ATP binding"/>
    <property type="evidence" value="ECO:0007669"/>
    <property type="project" value="UniProtKB-KW"/>
</dbReference>